<dbReference type="RefSeq" id="WP_110939111.1">
    <property type="nucleotide sequence ID" value="NZ_KZ614148.1"/>
</dbReference>
<gene>
    <name evidence="5" type="ORF">CR203_15675</name>
</gene>
<keyword evidence="2" id="KW-0479">Metal-binding</keyword>
<evidence type="ECO:0000256" key="3">
    <source>
        <dbReference type="PIRSR" id="PIRSR607760-2"/>
    </source>
</evidence>
<proteinExistence type="inferred from homology"/>
<organism evidence="5 6">
    <name type="scientific">Salipaludibacillus neizhouensis</name>
    <dbReference type="NCBI Taxonomy" id="885475"/>
    <lineage>
        <taxon>Bacteria</taxon>
        <taxon>Bacillati</taxon>
        <taxon>Bacillota</taxon>
        <taxon>Bacilli</taxon>
        <taxon>Bacillales</taxon>
        <taxon>Bacillaceae</taxon>
    </lineage>
</organism>
<feature type="binding site" evidence="3">
    <location>
        <position position="222"/>
    </location>
    <ligand>
        <name>Ca(2+)</name>
        <dbReference type="ChEBI" id="CHEBI:29108"/>
    </ligand>
</feature>
<reference evidence="5 6" key="1">
    <citation type="submission" date="2017-10" db="EMBL/GenBank/DDBJ databases">
        <title>Bacillus sp. nov., a halophilic bacterium isolated from a Keqin Lake.</title>
        <authorList>
            <person name="Wang H."/>
        </authorList>
    </citation>
    <scope>NUCLEOTIDE SEQUENCE [LARGE SCALE GENOMIC DNA]</scope>
    <source>
        <strain evidence="5 6">KCTC 13187</strain>
    </source>
</reference>
<feature type="binding site" evidence="3">
    <location>
        <position position="224"/>
    </location>
    <ligand>
        <name>Ca(2+)</name>
        <dbReference type="ChEBI" id="CHEBI:29108"/>
    </ligand>
</feature>
<comment type="similarity">
    <text evidence="1">Belongs to the manganese catalase family.</text>
</comment>
<feature type="binding site" evidence="2">
    <location>
        <position position="35"/>
    </location>
    <ligand>
        <name>Mn(2+)</name>
        <dbReference type="ChEBI" id="CHEBI:29035"/>
        <label>1</label>
    </ligand>
</feature>
<comment type="cofactor">
    <cofactor evidence="3">
        <name>Ca(2+)</name>
        <dbReference type="ChEBI" id="CHEBI:29108"/>
    </cofactor>
    <text evidence="3">Binds 1 Ca(2+) ion per subunit.</text>
</comment>
<comment type="cofactor">
    <cofactor evidence="2">
        <name>Mn(2+)</name>
        <dbReference type="ChEBI" id="CHEBI:29035"/>
    </cofactor>
    <text evidence="2">Binds 2 manganese ions per subunit.</text>
</comment>
<sequence>MFYHIKDLQYHAKPSRPDPVYAKKLQEILGGQFGEISVALQYLFQGWNSRVNAKYRDLLMDVGAEELAHVEMLATMIARLLNDAPVADQEAAAKDPAVGAILGGMNPQHAIVSGLGALPADSVGNPWTASYINASGNLLADFRMNLTYESQGRLQACRLYEMTTDPGVKDMLSFLIARDTMHQNMWLAAIAELESQENVVVPSTFPRELEKQEVAYDFYNLSEGDASSKGRWAHGKSMDGLGEFRYISPAPAFGDAPKLKPTPPDVFNTPPTVRNDNEE</sequence>
<dbReference type="EMBL" id="PDOE01000007">
    <property type="protein sequence ID" value="RKL66329.1"/>
    <property type="molecule type" value="Genomic_DNA"/>
</dbReference>
<feature type="binding site" evidence="2">
    <location>
        <position position="69"/>
    </location>
    <ligand>
        <name>Mn(2+)</name>
        <dbReference type="ChEBI" id="CHEBI:29035"/>
        <label>1</label>
    </ligand>
</feature>
<feature type="binding site" evidence="2">
    <location>
        <position position="149"/>
    </location>
    <ligand>
        <name>Mn(2+)</name>
        <dbReference type="ChEBI" id="CHEBI:29035"/>
        <label>1</label>
    </ligand>
</feature>
<feature type="region of interest" description="Disordered" evidence="4">
    <location>
        <begin position="253"/>
        <end position="279"/>
    </location>
</feature>
<evidence type="ECO:0000313" key="6">
    <source>
        <dbReference type="Proteomes" id="UP000281498"/>
    </source>
</evidence>
<feature type="binding site" evidence="2">
    <location>
        <position position="66"/>
    </location>
    <ligand>
        <name>Mn(2+)</name>
        <dbReference type="ChEBI" id="CHEBI:29035"/>
        <label>2</label>
    </ligand>
</feature>
<comment type="caution">
    <text evidence="5">The sequence shown here is derived from an EMBL/GenBank/DDBJ whole genome shotgun (WGS) entry which is preliminary data.</text>
</comment>
<dbReference type="InterPro" id="IPR027407">
    <property type="entry name" value="Mn_catalase_C"/>
</dbReference>
<evidence type="ECO:0000256" key="4">
    <source>
        <dbReference type="SAM" id="MobiDB-lite"/>
    </source>
</evidence>
<evidence type="ECO:0000313" key="5">
    <source>
        <dbReference type="EMBL" id="RKL66329.1"/>
    </source>
</evidence>
<feature type="binding site" evidence="2">
    <location>
        <position position="182"/>
    </location>
    <ligand>
        <name>Mn(2+)</name>
        <dbReference type="ChEBI" id="CHEBI:29035"/>
        <label>1</label>
    </ligand>
</feature>
<accession>A0A3A9K1V3</accession>
<dbReference type="InterPro" id="IPR009078">
    <property type="entry name" value="Ferritin-like_SF"/>
</dbReference>
<evidence type="ECO:0000256" key="1">
    <source>
        <dbReference type="ARBA" id="ARBA00007644"/>
    </source>
</evidence>
<keyword evidence="3" id="KW-0106">Calcium</keyword>
<dbReference type="Pfam" id="PF05067">
    <property type="entry name" value="Mn_catalase"/>
    <property type="match status" value="1"/>
</dbReference>
<dbReference type="Gene3D" id="3.30.1530.10">
    <property type="entry name" value="manganese catalase, domain 2, chain A"/>
    <property type="match status" value="1"/>
</dbReference>
<dbReference type="InterPro" id="IPR039377">
    <property type="entry name" value="Mn_catalase_dom"/>
</dbReference>
<feature type="binding site" evidence="3">
    <location>
        <position position="220"/>
    </location>
    <ligand>
        <name>Ca(2+)</name>
        <dbReference type="ChEBI" id="CHEBI:29108"/>
    </ligand>
</feature>
<feature type="binding site" evidence="3">
    <location>
        <position position="61"/>
    </location>
    <ligand>
        <name>Ca(2+)</name>
        <dbReference type="ChEBI" id="CHEBI:29108"/>
    </ligand>
</feature>
<dbReference type="AlphaFoldDB" id="A0A3A9K1V3"/>
<keyword evidence="6" id="KW-1185">Reference proteome</keyword>
<dbReference type="CDD" id="cd01051">
    <property type="entry name" value="Mn_catalase"/>
    <property type="match status" value="1"/>
</dbReference>
<dbReference type="SUPFAM" id="SSF47240">
    <property type="entry name" value="Ferritin-like"/>
    <property type="match status" value="1"/>
</dbReference>
<protein>
    <submittedName>
        <fullName evidence="5">Manganese catalase</fullName>
    </submittedName>
</protein>
<dbReference type="InterPro" id="IPR012347">
    <property type="entry name" value="Ferritin-like"/>
</dbReference>
<dbReference type="Proteomes" id="UP000281498">
    <property type="component" value="Unassembled WGS sequence"/>
</dbReference>
<feature type="compositionally biased region" description="Polar residues" evidence="4">
    <location>
        <begin position="269"/>
        <end position="279"/>
    </location>
</feature>
<evidence type="ECO:0000256" key="2">
    <source>
        <dbReference type="PIRSR" id="PIRSR607760-1"/>
    </source>
</evidence>
<dbReference type="GO" id="GO:0046872">
    <property type="term" value="F:metal ion binding"/>
    <property type="evidence" value="ECO:0007669"/>
    <property type="project" value="UniProtKB-KW"/>
</dbReference>
<dbReference type="InterPro" id="IPR007760">
    <property type="entry name" value="Mn_catalase"/>
</dbReference>
<dbReference type="OrthoDB" id="9800585at2"/>
<feature type="binding site" evidence="3">
    <location>
        <position position="57"/>
    </location>
    <ligand>
        <name>Ca(2+)</name>
        <dbReference type="ChEBI" id="CHEBI:29108"/>
    </ligand>
</feature>
<dbReference type="Gene3D" id="1.20.1260.10">
    <property type="match status" value="1"/>
</dbReference>
<name>A0A3A9K1V3_9BACI</name>
<keyword evidence="2" id="KW-0464">Manganese</keyword>